<dbReference type="EMBL" id="RBUY01000070">
    <property type="protein sequence ID" value="RMV76452.1"/>
    <property type="molecule type" value="Genomic_DNA"/>
</dbReference>
<gene>
    <name evidence="2" type="ORF">ALP05_00671</name>
</gene>
<comment type="caution">
    <text evidence="2">The sequence shown here is derived from an EMBL/GenBank/DDBJ whole genome shotgun (WGS) entry which is preliminary data.</text>
</comment>
<name>A0A3M6F770_9PSED</name>
<evidence type="ECO:0000313" key="3">
    <source>
        <dbReference type="Proteomes" id="UP000269872"/>
    </source>
</evidence>
<dbReference type="RefSeq" id="WP_122340022.1">
    <property type="nucleotide sequence ID" value="NZ_RBUY01000070.1"/>
</dbReference>
<evidence type="ECO:0000256" key="1">
    <source>
        <dbReference type="SAM" id="MobiDB-lite"/>
    </source>
</evidence>
<dbReference type="Proteomes" id="UP000269872">
    <property type="component" value="Unassembled WGS sequence"/>
</dbReference>
<accession>A0A3M6F770</accession>
<sequence length="415" mass="45928">MNEHELNQNQDSLPNLNFSEAESQAKFPEVDFGVFEREEEKRKVVASSTKVIDALQITLNSVEDKAKAFSANLFASGFADQLKRLQAIDTALSKHEVGKQPVEQYELSTTVYSQPLHEPAPAGNWTAGIGVDDEQDEEERLEEGVASMVEVDTNDGGDSDLFQFFESRTHEAESAPDSDPEPVLGLDDDSEPLEASVTHTAVAFEPVDTWDEIQPDETAEVVQIDHGSEDLTVPVQDDSEPVYESVLPPADVTVPEHIQAHFDEVAPFLSPSPVDETQEPGGDAKAFDAAVFAPVRPVKPMPTPLDRQIRHVEKAHQLRLTVTAKPEFMSETANARRKSLAERSYQARIESLNIMKDLTNQTDALKSFLENNDMAGAAAIIKLLNKAENLKAQAELYDRLREELVLGSYKKAFKD</sequence>
<reference evidence="2 3" key="1">
    <citation type="submission" date="2018-08" db="EMBL/GenBank/DDBJ databases">
        <title>Recombination of ecologically and evolutionarily significant loci maintains genetic cohesion in the Pseudomonas syringae species complex.</title>
        <authorList>
            <person name="Dillon M."/>
            <person name="Thakur S."/>
            <person name="Almeida R.N.D."/>
            <person name="Weir B.S."/>
            <person name="Guttman D.S."/>
        </authorList>
    </citation>
    <scope>NUCLEOTIDE SEQUENCE [LARGE SCALE GENOMIC DNA]</scope>
    <source>
        <strain evidence="2 3">ICMP 7496</strain>
    </source>
</reference>
<feature type="compositionally biased region" description="Polar residues" evidence="1">
    <location>
        <begin position="7"/>
        <end position="20"/>
    </location>
</feature>
<protein>
    <submittedName>
        <fullName evidence="2">Uncharacterized protein</fullName>
    </submittedName>
</protein>
<organism evidence="2 3">
    <name type="scientific">Pseudomonas caricapapayae</name>
    <dbReference type="NCBI Taxonomy" id="46678"/>
    <lineage>
        <taxon>Bacteria</taxon>
        <taxon>Pseudomonadati</taxon>
        <taxon>Pseudomonadota</taxon>
        <taxon>Gammaproteobacteria</taxon>
        <taxon>Pseudomonadales</taxon>
        <taxon>Pseudomonadaceae</taxon>
        <taxon>Pseudomonas</taxon>
    </lineage>
</organism>
<evidence type="ECO:0000313" key="2">
    <source>
        <dbReference type="EMBL" id="RMV76452.1"/>
    </source>
</evidence>
<proteinExistence type="predicted"/>
<feature type="region of interest" description="Disordered" evidence="1">
    <location>
        <begin position="1"/>
        <end position="20"/>
    </location>
</feature>
<dbReference type="AlphaFoldDB" id="A0A3M6F770"/>